<dbReference type="OrthoDB" id="2507178at2759"/>
<dbReference type="EMBL" id="NBIV01000130">
    <property type="protein sequence ID" value="PXF43283.1"/>
    <property type="molecule type" value="Genomic_DNA"/>
</dbReference>
<dbReference type="AlphaFoldDB" id="A0A2V3IMI1"/>
<dbReference type="GO" id="GO:0016740">
    <property type="term" value="F:transferase activity"/>
    <property type="evidence" value="ECO:0007669"/>
    <property type="project" value="UniProtKB-KW"/>
</dbReference>
<dbReference type="Proteomes" id="UP000247409">
    <property type="component" value="Unassembled WGS sequence"/>
</dbReference>
<evidence type="ECO:0000313" key="2">
    <source>
        <dbReference type="Proteomes" id="UP000247409"/>
    </source>
</evidence>
<dbReference type="PANTHER" id="PTHR45023">
    <property type="match status" value="1"/>
</dbReference>
<comment type="caution">
    <text evidence="1">The sequence shown here is derived from an EMBL/GenBank/DDBJ whole genome shotgun (WGS) entry which is preliminary data.</text>
</comment>
<accession>A0A2V3IMI1</accession>
<gene>
    <name evidence="1" type="ORF">BWQ96_06980</name>
</gene>
<reference evidence="1 2" key="1">
    <citation type="journal article" date="2018" name="Mol. Biol. Evol.">
        <title>Analysis of the draft genome of the red seaweed Gracilariopsis chorda provides insights into genome size evolution in Rhodophyta.</title>
        <authorList>
            <person name="Lee J."/>
            <person name="Yang E.C."/>
            <person name="Graf L."/>
            <person name="Yang J.H."/>
            <person name="Qiu H."/>
            <person name="Zel Zion U."/>
            <person name="Chan C.X."/>
            <person name="Stephens T.G."/>
            <person name="Weber A.P.M."/>
            <person name="Boo G.H."/>
            <person name="Boo S.M."/>
            <person name="Kim K.M."/>
            <person name="Shin Y."/>
            <person name="Jung M."/>
            <person name="Lee S.J."/>
            <person name="Yim H.S."/>
            <person name="Lee J.H."/>
            <person name="Bhattacharya D."/>
            <person name="Yoon H.S."/>
        </authorList>
    </citation>
    <scope>NUCLEOTIDE SEQUENCE [LARGE SCALE GENOMIC DNA]</scope>
    <source>
        <strain evidence="1 2">SKKU-2015</strain>
        <tissue evidence="1">Whole body</tissue>
    </source>
</reference>
<protein>
    <submittedName>
        <fullName evidence="1">Glutathione S-transferase T3</fullName>
    </submittedName>
</protein>
<dbReference type="PANTHER" id="PTHR45023:SF4">
    <property type="entry name" value="GLYCINE-RICH PROTEIN-RELATED"/>
    <property type="match status" value="1"/>
</dbReference>
<organism evidence="1 2">
    <name type="scientific">Gracilariopsis chorda</name>
    <dbReference type="NCBI Taxonomy" id="448386"/>
    <lineage>
        <taxon>Eukaryota</taxon>
        <taxon>Rhodophyta</taxon>
        <taxon>Florideophyceae</taxon>
        <taxon>Rhodymeniophycidae</taxon>
        <taxon>Gracilariales</taxon>
        <taxon>Gracilariaceae</taxon>
        <taxon>Gracilariopsis</taxon>
    </lineage>
</organism>
<name>A0A2V3IMI1_9FLOR</name>
<proteinExistence type="predicted"/>
<sequence length="195" mass="21619">MAASDISKKKIVRGSSFLPAKEEGIAKAWVKVSENSIVGTHQKGDAFYVAVTELYNETFKPANRVKRSVSSIKARCNIIRKECMIFNGCIDLLVRQEITGVSREDIIKMTTAVYNEINMNHVSEECGPPFKHYLAWKLLRNLDKYKCAYENAMAGARGCGTGHGNVRASSPQDSIIKLENGTLSSDETESHEKDA</sequence>
<keyword evidence="1" id="KW-0808">Transferase</keyword>
<evidence type="ECO:0000313" key="1">
    <source>
        <dbReference type="EMBL" id="PXF43283.1"/>
    </source>
</evidence>
<keyword evidence="2" id="KW-1185">Reference proteome</keyword>